<feature type="region of interest" description="Disordered" evidence="2">
    <location>
        <begin position="1"/>
        <end position="44"/>
    </location>
</feature>
<feature type="transmembrane region" description="Helical" evidence="3">
    <location>
        <begin position="110"/>
        <end position="135"/>
    </location>
</feature>
<dbReference type="PANTHER" id="PTHR33392">
    <property type="entry name" value="POLYISOPRENYL-TEICHOIC ACID--PEPTIDOGLYCAN TEICHOIC ACID TRANSFERASE TAGU"/>
    <property type="match status" value="1"/>
</dbReference>
<comment type="caution">
    <text evidence="5">The sequence shown here is derived from an EMBL/GenBank/DDBJ whole genome shotgun (WGS) entry which is preliminary data.</text>
</comment>
<feature type="transmembrane region" description="Helical" evidence="3">
    <location>
        <begin position="79"/>
        <end position="98"/>
    </location>
</feature>
<proteinExistence type="inferred from homology"/>
<feature type="domain" description="Cell envelope-related transcriptional attenuator" evidence="4">
    <location>
        <begin position="230"/>
        <end position="427"/>
    </location>
</feature>
<organism evidence="5 6">
    <name type="scientific">Leekyejoonella antrihumi</name>
    <dbReference type="NCBI Taxonomy" id="1660198"/>
    <lineage>
        <taxon>Bacteria</taxon>
        <taxon>Bacillati</taxon>
        <taxon>Actinomycetota</taxon>
        <taxon>Actinomycetes</taxon>
        <taxon>Micrococcales</taxon>
        <taxon>Dermacoccaceae</taxon>
        <taxon>Leekyejoonella</taxon>
    </lineage>
</organism>
<protein>
    <submittedName>
        <fullName evidence="5">LytR family transcriptional regulator</fullName>
    </submittedName>
</protein>
<evidence type="ECO:0000259" key="4">
    <source>
        <dbReference type="Pfam" id="PF03816"/>
    </source>
</evidence>
<keyword evidence="3" id="KW-0472">Membrane</keyword>
<comment type="similarity">
    <text evidence="1">Belongs to the LytR/CpsA/Psr (LCP) family.</text>
</comment>
<dbReference type="OrthoDB" id="3573673at2"/>
<gene>
    <name evidence="5" type="ORF">FGL98_04625</name>
</gene>
<name>A0A563E656_9MICO</name>
<reference evidence="5 6" key="2">
    <citation type="submission" date="2019-08" db="EMBL/GenBank/DDBJ databases">
        <title>Jejuicoccus antrihumi gen. nov., sp. nov., a new member of the family Dermacoccaceae isolated from a cave.</title>
        <authorList>
            <person name="Schumann P."/>
            <person name="Kim I.S."/>
        </authorList>
    </citation>
    <scope>NUCLEOTIDE SEQUENCE [LARGE SCALE GENOMIC DNA]</scope>
    <source>
        <strain evidence="5 6">C5-26</strain>
    </source>
</reference>
<evidence type="ECO:0000256" key="1">
    <source>
        <dbReference type="ARBA" id="ARBA00006068"/>
    </source>
</evidence>
<keyword evidence="3" id="KW-1133">Transmembrane helix</keyword>
<feature type="compositionally biased region" description="Low complexity" evidence="2">
    <location>
        <begin position="506"/>
        <end position="523"/>
    </location>
</feature>
<dbReference type="NCBIfam" id="TIGR00350">
    <property type="entry name" value="lytR_cpsA_psr"/>
    <property type="match status" value="1"/>
</dbReference>
<dbReference type="Pfam" id="PF03816">
    <property type="entry name" value="LytR_cpsA_psr"/>
    <property type="match status" value="1"/>
</dbReference>
<keyword evidence="3" id="KW-0812">Transmembrane</keyword>
<dbReference type="InterPro" id="IPR050922">
    <property type="entry name" value="LytR/CpsA/Psr_CW_biosynth"/>
</dbReference>
<dbReference type="PANTHER" id="PTHR33392:SF6">
    <property type="entry name" value="POLYISOPRENYL-TEICHOIC ACID--PEPTIDOGLYCAN TEICHOIC ACID TRANSFERASE TAGU"/>
    <property type="match status" value="1"/>
</dbReference>
<dbReference type="EMBL" id="VCQV01000004">
    <property type="protein sequence ID" value="TWP37997.1"/>
    <property type="molecule type" value="Genomic_DNA"/>
</dbReference>
<sequence length="534" mass="57484">MTHEDEQGHRTRPAVPGDRSAPTGRPTRTRLPGSPSTPTSRQAVRRFRSEEVRRALLLTGLSTIVPGLGLIFTRKRRSGLLLLCAAIVLLVVLGYLTLRGGLIQAAARLLTNNGLILLLVIVIVGGLLWLVSIILTARETSGRGWPLQTRWLHRGFAALMCLCVAVPAANAAHYVLITKDTFSKVFQSRYAGRGDAVRAPGSGSNPWANIPRLNILLLGSDAGADRTGVRTDSMMVVSVDTKTGDATLVSIPRNLQHVPFPANNPLHKVYPSGFYCPQQGAANACMMDAVWTEAGVNHRNLFPKNEANPGLDTTREVISQVTGLPIDYTTVIDLSGFEQLVDAMGGVYINIPKPPPGSQFDGIPIGGAIENGVIKPGSVTGILKPGYRKLDGYDALWYSRSRVGAANGDDDRMRRQRCMVDALISQANPVEMITKFTDVMNVAKHNISIDIPQDKLPAFATLVERMKHGNLRTVNISTAVNHVDPDFAKIRALIKQATAKPHDAKAPTPAKTSSTATPTPTATDNPISETASSC</sequence>
<feature type="compositionally biased region" description="Polar residues" evidence="2">
    <location>
        <begin position="524"/>
        <end position="534"/>
    </location>
</feature>
<feature type="transmembrane region" description="Helical" evidence="3">
    <location>
        <begin position="155"/>
        <end position="177"/>
    </location>
</feature>
<evidence type="ECO:0000256" key="3">
    <source>
        <dbReference type="SAM" id="Phobius"/>
    </source>
</evidence>
<evidence type="ECO:0000313" key="5">
    <source>
        <dbReference type="EMBL" id="TWP37997.1"/>
    </source>
</evidence>
<dbReference type="InterPro" id="IPR004474">
    <property type="entry name" value="LytR_CpsA_psr"/>
</dbReference>
<keyword evidence="6" id="KW-1185">Reference proteome</keyword>
<evidence type="ECO:0000256" key="2">
    <source>
        <dbReference type="SAM" id="MobiDB-lite"/>
    </source>
</evidence>
<accession>A0A563E656</accession>
<dbReference type="Gene3D" id="3.40.630.190">
    <property type="entry name" value="LCP protein"/>
    <property type="match status" value="1"/>
</dbReference>
<dbReference type="AlphaFoldDB" id="A0A563E656"/>
<reference evidence="5 6" key="1">
    <citation type="submission" date="2019-05" db="EMBL/GenBank/DDBJ databases">
        <authorList>
            <person name="Lee S.D."/>
        </authorList>
    </citation>
    <scope>NUCLEOTIDE SEQUENCE [LARGE SCALE GENOMIC DNA]</scope>
    <source>
        <strain evidence="5 6">C5-26</strain>
    </source>
</reference>
<feature type="transmembrane region" description="Helical" evidence="3">
    <location>
        <begin position="55"/>
        <end position="73"/>
    </location>
</feature>
<dbReference type="Proteomes" id="UP000320244">
    <property type="component" value="Unassembled WGS sequence"/>
</dbReference>
<evidence type="ECO:0000313" key="6">
    <source>
        <dbReference type="Proteomes" id="UP000320244"/>
    </source>
</evidence>
<feature type="region of interest" description="Disordered" evidence="2">
    <location>
        <begin position="498"/>
        <end position="534"/>
    </location>
</feature>